<proteinExistence type="predicted"/>
<dbReference type="InterPro" id="IPR051928">
    <property type="entry name" value="NorD/CobT"/>
</dbReference>
<dbReference type="AlphaFoldDB" id="A0A4R6XUA3"/>
<dbReference type="Gene3D" id="3.40.50.410">
    <property type="entry name" value="von Willebrand factor, type A domain"/>
    <property type="match status" value="1"/>
</dbReference>
<evidence type="ECO:0000313" key="4">
    <source>
        <dbReference type="Proteomes" id="UP000295724"/>
    </source>
</evidence>
<dbReference type="PANTHER" id="PTHR41248">
    <property type="entry name" value="NORD PROTEIN"/>
    <property type="match status" value="1"/>
</dbReference>
<name>A0A4R6XUA3_9GAMM</name>
<protein>
    <submittedName>
        <fullName evidence="3">Nitric oxide reductase NorD protein</fullName>
    </submittedName>
</protein>
<dbReference type="PROSITE" id="PS50234">
    <property type="entry name" value="VWFA"/>
    <property type="match status" value="1"/>
</dbReference>
<dbReference type="RefSeq" id="WP_099017968.1">
    <property type="nucleotide sequence ID" value="NZ_NIHB01000001.1"/>
</dbReference>
<dbReference type="SUPFAM" id="SSF53300">
    <property type="entry name" value="vWA-like"/>
    <property type="match status" value="1"/>
</dbReference>
<feature type="region of interest" description="Disordered" evidence="1">
    <location>
        <begin position="215"/>
        <end position="241"/>
    </location>
</feature>
<dbReference type="OrthoDB" id="9758211at2"/>
<accession>A0A4R6XUA3</accession>
<evidence type="ECO:0000259" key="2">
    <source>
        <dbReference type="PROSITE" id="PS50234"/>
    </source>
</evidence>
<keyword evidence="4" id="KW-1185">Reference proteome</keyword>
<comment type="caution">
    <text evidence="3">The sequence shown here is derived from an EMBL/GenBank/DDBJ whole genome shotgun (WGS) entry which is preliminary data.</text>
</comment>
<dbReference type="CDD" id="cd01454">
    <property type="entry name" value="vWA_norD_type"/>
    <property type="match status" value="1"/>
</dbReference>
<sequence>MEEWVGVKWHHYITAKSLPAYPESRVCLVDIKRPLAIFFRALGGDKGISIGHTTAQLFDGHRSWLQKISGAAKRFERAHFSRDHLYLPEHIDYFDNRQSNLDVYYWLTALASHNQLPHPQHLLAHNLHLTQKTLRQWPGLKKRYHNLIQQHLPQRPHLKQLPSAYQQHELLIKNVLKNVEHTQAIPEVSEQNLPAMVPVWLYPSPEVILRHGNKQAFPQAKGSSEAKAQKQKSKRYSAEQVASTDNKDGLLSFRLESLFSWSEFINLDRSEEDGDDDNEALKAADDLDKLSIGQGETGHKIKLDLDLPAAEYDDEVLEKGILMPEWQHKKQQLVNDYCSLQLMQITASESVTWPHQLQRQAQQLKRQFEALKPQRQWLNQQTDGEEPDLLSFIDYTADKRAGRSNTDPKLYRNLQHKQRDLCSLILTDLSLSTDAYINDEKKVIDVIRDALYLFSESLDAAQERFAIAGFASRKRSHVRYYPIKRFDQKYDDLIRGRIHAIQPSYYTRMGTAIRYATQALLEEKSKQKLLLILTDGKPNDLDQYEGRYGLEDTKMAVKEAKQKGIVPFCVSIDHEAYDYLPYIFGSQSFFHIKNAAELPRKLPQLYLHLIS</sequence>
<dbReference type="Proteomes" id="UP000295724">
    <property type="component" value="Unassembled WGS sequence"/>
</dbReference>
<dbReference type="SMART" id="SM00327">
    <property type="entry name" value="VWA"/>
    <property type="match status" value="1"/>
</dbReference>
<feature type="domain" description="VWFA" evidence="2">
    <location>
        <begin position="428"/>
        <end position="605"/>
    </location>
</feature>
<dbReference type="PANTHER" id="PTHR41248:SF1">
    <property type="entry name" value="NORD PROTEIN"/>
    <property type="match status" value="1"/>
</dbReference>
<reference evidence="3 4" key="1">
    <citation type="submission" date="2019-03" db="EMBL/GenBank/DDBJ databases">
        <title>Genomic Encyclopedia of Type Strains, Phase IV (KMG-IV): sequencing the most valuable type-strain genomes for metagenomic binning, comparative biology and taxonomic classification.</title>
        <authorList>
            <person name="Goeker M."/>
        </authorList>
    </citation>
    <scope>NUCLEOTIDE SEQUENCE [LARGE SCALE GENOMIC DNA]</scope>
    <source>
        <strain evidence="3 4">DSM 25488</strain>
    </source>
</reference>
<evidence type="ECO:0000313" key="3">
    <source>
        <dbReference type="EMBL" id="TDR23386.1"/>
    </source>
</evidence>
<gene>
    <name evidence="3" type="ORF">C8D91_0247</name>
</gene>
<evidence type="ECO:0000256" key="1">
    <source>
        <dbReference type="SAM" id="MobiDB-lite"/>
    </source>
</evidence>
<dbReference type="EMBL" id="SNZB01000001">
    <property type="protein sequence ID" value="TDR23386.1"/>
    <property type="molecule type" value="Genomic_DNA"/>
</dbReference>
<dbReference type="InterPro" id="IPR002035">
    <property type="entry name" value="VWF_A"/>
</dbReference>
<dbReference type="Pfam" id="PF00092">
    <property type="entry name" value="VWA"/>
    <property type="match status" value="1"/>
</dbReference>
<dbReference type="InterPro" id="IPR036465">
    <property type="entry name" value="vWFA_dom_sf"/>
</dbReference>
<organism evidence="3 4">
    <name type="scientific">Marinicella litoralis</name>
    <dbReference type="NCBI Taxonomy" id="644220"/>
    <lineage>
        <taxon>Bacteria</taxon>
        <taxon>Pseudomonadati</taxon>
        <taxon>Pseudomonadota</taxon>
        <taxon>Gammaproteobacteria</taxon>
        <taxon>Lysobacterales</taxon>
        <taxon>Marinicellaceae</taxon>
        <taxon>Marinicella</taxon>
    </lineage>
</organism>